<dbReference type="PANTHER" id="PTHR46238:SF11">
    <property type="entry name" value="AGAMOUS-LIKE MADS-BOX PROTEIN AGL16"/>
    <property type="match status" value="1"/>
</dbReference>
<organism evidence="2 3">
    <name type="scientific">Panicum virgatum</name>
    <name type="common">Blackwell switchgrass</name>
    <dbReference type="NCBI Taxonomy" id="38727"/>
    <lineage>
        <taxon>Eukaryota</taxon>
        <taxon>Viridiplantae</taxon>
        <taxon>Streptophyta</taxon>
        <taxon>Embryophyta</taxon>
        <taxon>Tracheophyta</taxon>
        <taxon>Spermatophyta</taxon>
        <taxon>Magnoliopsida</taxon>
        <taxon>Liliopsida</taxon>
        <taxon>Poales</taxon>
        <taxon>Poaceae</taxon>
        <taxon>PACMAD clade</taxon>
        <taxon>Panicoideae</taxon>
        <taxon>Panicodae</taxon>
        <taxon>Paniceae</taxon>
        <taxon>Panicinae</taxon>
        <taxon>Panicum</taxon>
        <taxon>Panicum sect. Hiantes</taxon>
    </lineage>
</organism>
<dbReference type="PANTHER" id="PTHR46238">
    <property type="entry name" value="REVERSE TRANSCRIPTASE DOMAIN-CONTAINING PROTEIN"/>
    <property type="match status" value="1"/>
</dbReference>
<dbReference type="PROSITE" id="PS50878">
    <property type="entry name" value="RT_POL"/>
    <property type="match status" value="1"/>
</dbReference>
<keyword evidence="3" id="KW-1185">Reference proteome</keyword>
<dbReference type="AlphaFoldDB" id="A0A8T0VSW7"/>
<evidence type="ECO:0000313" key="3">
    <source>
        <dbReference type="Proteomes" id="UP000823388"/>
    </source>
</evidence>
<evidence type="ECO:0000313" key="2">
    <source>
        <dbReference type="EMBL" id="KAG2637517.1"/>
    </source>
</evidence>
<comment type="caution">
    <text evidence="2">The sequence shown here is derived from an EMBL/GenBank/DDBJ whole genome shotgun (WGS) entry which is preliminary data.</text>
</comment>
<protein>
    <recommendedName>
        <fullName evidence="1">Reverse transcriptase domain-containing protein</fullName>
    </recommendedName>
</protein>
<sequence length="143" mass="16524">MLFADDVVLVDESRAGVNRKLELWRRTLESKGFRLSRTKTEYMMCDFNATRHEGGDVSIDGQVVVQNDTFRYLGSVLQKDGNIDEDVRHRISAGWLKWRQASGILCDKRVPQKLKDKFYRTTIRPAMLYGAECWPTKSDMSSN</sequence>
<proteinExistence type="predicted"/>
<dbReference type="InterPro" id="IPR000477">
    <property type="entry name" value="RT_dom"/>
</dbReference>
<dbReference type="Proteomes" id="UP000823388">
    <property type="component" value="Chromosome 2N"/>
</dbReference>
<dbReference type="EMBL" id="CM029040">
    <property type="protein sequence ID" value="KAG2637517.1"/>
    <property type="molecule type" value="Genomic_DNA"/>
</dbReference>
<reference evidence="2" key="1">
    <citation type="submission" date="2020-05" db="EMBL/GenBank/DDBJ databases">
        <title>WGS assembly of Panicum virgatum.</title>
        <authorList>
            <person name="Lovell J.T."/>
            <person name="Jenkins J."/>
            <person name="Shu S."/>
            <person name="Juenger T.E."/>
            <person name="Schmutz J."/>
        </authorList>
    </citation>
    <scope>NUCLEOTIDE SEQUENCE</scope>
    <source>
        <strain evidence="2">AP13</strain>
    </source>
</reference>
<feature type="domain" description="Reverse transcriptase" evidence="1">
    <location>
        <begin position="1"/>
        <end position="77"/>
    </location>
</feature>
<accession>A0A8T0VSW7</accession>
<gene>
    <name evidence="2" type="ORF">PVAP13_2NG525503</name>
</gene>
<name>A0A8T0VSW7_PANVG</name>
<evidence type="ECO:0000259" key="1">
    <source>
        <dbReference type="PROSITE" id="PS50878"/>
    </source>
</evidence>